<comment type="caution">
    <text evidence="5">The sequence shown here is derived from an EMBL/GenBank/DDBJ whole genome shotgun (WGS) entry which is preliminary data.</text>
</comment>
<protein>
    <submittedName>
        <fullName evidence="5">Putative polyketide hydroxylase</fullName>
    </submittedName>
</protein>
<evidence type="ECO:0000313" key="6">
    <source>
        <dbReference type="Proteomes" id="UP000319213"/>
    </source>
</evidence>
<gene>
    <name evidence="5" type="ORF">FHX40_1414</name>
</gene>
<dbReference type="InterPro" id="IPR036188">
    <property type="entry name" value="FAD/NAD-bd_sf"/>
</dbReference>
<dbReference type="Gene3D" id="3.30.9.10">
    <property type="entry name" value="D-Amino Acid Oxidase, subunit A, domain 2"/>
    <property type="match status" value="1"/>
</dbReference>
<keyword evidence="2" id="KW-0285">Flavoprotein</keyword>
<dbReference type="PANTHER" id="PTHR43004:SF19">
    <property type="entry name" value="BINDING MONOOXYGENASE, PUTATIVE (JCVI)-RELATED"/>
    <property type="match status" value="1"/>
</dbReference>
<dbReference type="EMBL" id="VFPQ01000001">
    <property type="protein sequence ID" value="TQM74732.1"/>
    <property type="molecule type" value="Genomic_DNA"/>
</dbReference>
<dbReference type="Gene3D" id="3.40.30.120">
    <property type="match status" value="1"/>
</dbReference>
<sequence>MRQVPVLIVGGGITGLSCALFLAAHRVPCLLVERHPDLLGHPRARGITPRTMELYRQVGLEERIRAAAFAGPGFAWVPVRAETLSDDRYESPDEPHESDGAEASPCPFGPIDQDRLEALVRDHARRLGARLRYSTELTDFEQDEAGVTAVLKDRTTGVSERVRAEYLVAADGFHSPIRHRLGIPVDGPGRLFDTITAIVDADLRPALRGRRATIAYLRRPRPNTILMAHDDEGTRWVFGTGHDPSAEPVESFTDERVAAMVREAAGLPGLEVRLRPQIPGTDLKVLAFPIGAHVARAYRAGRVFLIGDAAHVWPPTGGLGANAGIQDAHNLAWKLAFVTDGLAGPGLLDSYEAERRPTGLMTMGQALARFGTRMGPGEAPEIIEYGSVALGYQYRSSAILGAAPAADPLPLGELRGRPGTRAPHVAVERDGKPVSTLDLYGFRFVLLTGPDGNAWAAAAKDLPVPVDVYRFGVDLTPATAAEAHDLAPGEAILVRPDGFVAWRSTTPGALAAALATILSR</sequence>
<evidence type="ECO:0000313" key="5">
    <source>
        <dbReference type="EMBL" id="TQM74732.1"/>
    </source>
</evidence>
<dbReference type="Gene3D" id="3.50.50.60">
    <property type="entry name" value="FAD/NAD(P)-binding domain"/>
    <property type="match status" value="1"/>
</dbReference>
<evidence type="ECO:0000256" key="2">
    <source>
        <dbReference type="ARBA" id="ARBA00022630"/>
    </source>
</evidence>
<dbReference type="PANTHER" id="PTHR43004">
    <property type="entry name" value="TRK SYSTEM POTASSIUM UPTAKE PROTEIN"/>
    <property type="match status" value="1"/>
</dbReference>
<dbReference type="InterPro" id="IPR002938">
    <property type="entry name" value="FAD-bd"/>
</dbReference>
<dbReference type="SUPFAM" id="SSF51905">
    <property type="entry name" value="FAD/NAD(P)-binding domain"/>
    <property type="match status" value="1"/>
</dbReference>
<feature type="domain" description="FAD-binding" evidence="4">
    <location>
        <begin position="4"/>
        <end position="359"/>
    </location>
</feature>
<organism evidence="5 6">
    <name type="scientific">Thermopolyspora flexuosa</name>
    <dbReference type="NCBI Taxonomy" id="103836"/>
    <lineage>
        <taxon>Bacteria</taxon>
        <taxon>Bacillati</taxon>
        <taxon>Actinomycetota</taxon>
        <taxon>Actinomycetes</taxon>
        <taxon>Streptosporangiales</taxon>
        <taxon>Streptosporangiaceae</taxon>
        <taxon>Thermopolyspora</taxon>
    </lineage>
</organism>
<name>A0A543IVZ4_9ACTN</name>
<dbReference type="Pfam" id="PF21274">
    <property type="entry name" value="Rng_hyd_C"/>
    <property type="match status" value="1"/>
</dbReference>
<dbReference type="InterPro" id="IPR050641">
    <property type="entry name" value="RIFMO-like"/>
</dbReference>
<dbReference type="RefSeq" id="WP_142258858.1">
    <property type="nucleotide sequence ID" value="NZ_BMPV01000003.1"/>
</dbReference>
<dbReference type="Pfam" id="PF01494">
    <property type="entry name" value="FAD_binding_3"/>
    <property type="match status" value="1"/>
</dbReference>
<reference evidence="5 6" key="1">
    <citation type="submission" date="2019-06" db="EMBL/GenBank/DDBJ databases">
        <title>Sequencing the genomes of 1000 actinobacteria strains.</title>
        <authorList>
            <person name="Klenk H.-P."/>
        </authorList>
    </citation>
    <scope>NUCLEOTIDE SEQUENCE [LARGE SCALE GENOMIC DNA]</scope>
    <source>
        <strain evidence="5 6">DSM 43186</strain>
    </source>
</reference>
<evidence type="ECO:0000256" key="3">
    <source>
        <dbReference type="ARBA" id="ARBA00022827"/>
    </source>
</evidence>
<dbReference type="AlphaFoldDB" id="A0A543IVZ4"/>
<evidence type="ECO:0000259" key="4">
    <source>
        <dbReference type="Pfam" id="PF01494"/>
    </source>
</evidence>
<evidence type="ECO:0000256" key="1">
    <source>
        <dbReference type="ARBA" id="ARBA00001974"/>
    </source>
</evidence>
<dbReference type="OrthoDB" id="8670884at2"/>
<keyword evidence="3" id="KW-0274">FAD</keyword>
<accession>A0A543IVZ4</accession>
<dbReference type="Proteomes" id="UP000319213">
    <property type="component" value="Unassembled WGS sequence"/>
</dbReference>
<dbReference type="PROSITE" id="PS51257">
    <property type="entry name" value="PROKAR_LIPOPROTEIN"/>
    <property type="match status" value="1"/>
</dbReference>
<dbReference type="GO" id="GO:0071949">
    <property type="term" value="F:FAD binding"/>
    <property type="evidence" value="ECO:0007669"/>
    <property type="project" value="InterPro"/>
</dbReference>
<proteinExistence type="predicted"/>
<dbReference type="PRINTS" id="PR00420">
    <property type="entry name" value="RNGMNOXGNASE"/>
</dbReference>
<keyword evidence="6" id="KW-1185">Reference proteome</keyword>
<comment type="cofactor">
    <cofactor evidence="1">
        <name>FAD</name>
        <dbReference type="ChEBI" id="CHEBI:57692"/>
    </cofactor>
</comment>
<dbReference type="GO" id="GO:0016709">
    <property type="term" value="F:oxidoreductase activity, acting on paired donors, with incorporation or reduction of molecular oxygen, NAD(P)H as one donor, and incorporation of one atom of oxygen"/>
    <property type="evidence" value="ECO:0007669"/>
    <property type="project" value="UniProtKB-ARBA"/>
</dbReference>